<dbReference type="InterPro" id="IPR052337">
    <property type="entry name" value="SAT4-like"/>
</dbReference>
<evidence type="ECO:0000256" key="2">
    <source>
        <dbReference type="ARBA" id="ARBA00022692"/>
    </source>
</evidence>
<protein>
    <recommendedName>
        <fullName evidence="7">Rhodopsin domain-containing protein</fullName>
    </recommendedName>
</protein>
<dbReference type="AlphaFoldDB" id="A0A8H6VDC7"/>
<keyword evidence="9" id="KW-1185">Reference proteome</keyword>
<dbReference type="Proteomes" id="UP000660729">
    <property type="component" value="Unassembled WGS sequence"/>
</dbReference>
<comment type="caution">
    <text evidence="8">The sequence shown here is derived from an EMBL/GenBank/DDBJ whole genome shotgun (WGS) entry which is preliminary data.</text>
</comment>
<organism evidence="8 9">
    <name type="scientific">Pseudocercospora fuligena</name>
    <dbReference type="NCBI Taxonomy" id="685502"/>
    <lineage>
        <taxon>Eukaryota</taxon>
        <taxon>Fungi</taxon>
        <taxon>Dikarya</taxon>
        <taxon>Ascomycota</taxon>
        <taxon>Pezizomycotina</taxon>
        <taxon>Dothideomycetes</taxon>
        <taxon>Dothideomycetidae</taxon>
        <taxon>Mycosphaerellales</taxon>
        <taxon>Mycosphaerellaceae</taxon>
        <taxon>Pseudocercospora</taxon>
    </lineage>
</organism>
<accession>A0A8H6VDC7</accession>
<evidence type="ECO:0000256" key="4">
    <source>
        <dbReference type="ARBA" id="ARBA00023136"/>
    </source>
</evidence>
<evidence type="ECO:0000313" key="8">
    <source>
        <dbReference type="EMBL" id="KAF7188158.1"/>
    </source>
</evidence>
<sequence length="259" mass="29027">MAGLDKTLAGTASLAAVFLFLTTVTIALRFLARYKQKAGVGPDDYAALASWIGFVGIEALFIYGMTHHFIGYHKPADKAIQTAQHPMMERVFLSLNILEAWTFGTVKLSALFFYRRLFCTRAKPTHVLNYITWTMIAIVSAWIVTFCIMTFNICGKHNTIEWTVIKGRTKECKLNYPYFRAVSISDFILDVIIISLAFPMIWSLSMNKARKVAVSGVFLLALGGVGASCARMVEYNLSVNKGRSANDQDEYRKFSSHAF</sequence>
<feature type="transmembrane region" description="Helical" evidence="6">
    <location>
        <begin position="44"/>
        <end position="65"/>
    </location>
</feature>
<dbReference type="OrthoDB" id="5393606at2759"/>
<reference evidence="8" key="1">
    <citation type="submission" date="2020-04" db="EMBL/GenBank/DDBJ databases">
        <title>Draft genome resource of the tomato pathogen Pseudocercospora fuligena.</title>
        <authorList>
            <person name="Zaccaron A."/>
        </authorList>
    </citation>
    <scope>NUCLEOTIDE SEQUENCE</scope>
    <source>
        <strain evidence="8">PF001</strain>
    </source>
</reference>
<keyword evidence="3 6" id="KW-1133">Transmembrane helix</keyword>
<evidence type="ECO:0000256" key="3">
    <source>
        <dbReference type="ARBA" id="ARBA00022989"/>
    </source>
</evidence>
<evidence type="ECO:0000256" key="1">
    <source>
        <dbReference type="ARBA" id="ARBA00004141"/>
    </source>
</evidence>
<dbReference type="EMBL" id="JABCIY010000213">
    <property type="protein sequence ID" value="KAF7188158.1"/>
    <property type="molecule type" value="Genomic_DNA"/>
</dbReference>
<dbReference type="InterPro" id="IPR049326">
    <property type="entry name" value="Rhodopsin_dom_fungi"/>
</dbReference>
<feature type="transmembrane region" description="Helical" evidence="6">
    <location>
        <begin position="91"/>
        <end position="115"/>
    </location>
</feature>
<keyword evidence="2 6" id="KW-0812">Transmembrane</keyword>
<evidence type="ECO:0000313" key="9">
    <source>
        <dbReference type="Proteomes" id="UP000660729"/>
    </source>
</evidence>
<dbReference type="PANTHER" id="PTHR33048">
    <property type="entry name" value="PTH11-LIKE INTEGRAL MEMBRANE PROTEIN (AFU_ORTHOLOGUE AFUA_5G11245)"/>
    <property type="match status" value="1"/>
</dbReference>
<comment type="subcellular location">
    <subcellularLocation>
        <location evidence="1">Membrane</location>
        <topology evidence="1">Multi-pass membrane protein</topology>
    </subcellularLocation>
</comment>
<feature type="domain" description="Rhodopsin" evidence="7">
    <location>
        <begin position="28"/>
        <end position="240"/>
    </location>
</feature>
<dbReference type="PANTHER" id="PTHR33048:SF157">
    <property type="entry name" value="INTEGRAL MEMBRANE PROTEIN"/>
    <property type="match status" value="1"/>
</dbReference>
<dbReference type="GO" id="GO:0016020">
    <property type="term" value="C:membrane"/>
    <property type="evidence" value="ECO:0007669"/>
    <property type="project" value="UniProtKB-SubCell"/>
</dbReference>
<keyword evidence="4 6" id="KW-0472">Membrane</keyword>
<comment type="similarity">
    <text evidence="5">Belongs to the SAT4 family.</text>
</comment>
<proteinExistence type="inferred from homology"/>
<gene>
    <name evidence="8" type="ORF">HII31_10443</name>
</gene>
<evidence type="ECO:0000259" key="7">
    <source>
        <dbReference type="Pfam" id="PF20684"/>
    </source>
</evidence>
<dbReference type="Pfam" id="PF20684">
    <property type="entry name" value="Fung_rhodopsin"/>
    <property type="match status" value="1"/>
</dbReference>
<feature type="transmembrane region" description="Helical" evidence="6">
    <location>
        <begin position="187"/>
        <end position="205"/>
    </location>
</feature>
<feature type="transmembrane region" description="Helical" evidence="6">
    <location>
        <begin position="127"/>
        <end position="151"/>
    </location>
</feature>
<name>A0A8H6VDC7_9PEZI</name>
<evidence type="ECO:0000256" key="5">
    <source>
        <dbReference type="ARBA" id="ARBA00038359"/>
    </source>
</evidence>
<evidence type="ECO:0000256" key="6">
    <source>
        <dbReference type="SAM" id="Phobius"/>
    </source>
</evidence>
<feature type="transmembrane region" description="Helical" evidence="6">
    <location>
        <begin position="12"/>
        <end position="32"/>
    </location>
</feature>
<feature type="transmembrane region" description="Helical" evidence="6">
    <location>
        <begin position="212"/>
        <end position="233"/>
    </location>
</feature>